<evidence type="ECO:0000256" key="4">
    <source>
        <dbReference type="ARBA" id="ARBA00022989"/>
    </source>
</evidence>
<dbReference type="Proteomes" id="UP000789739">
    <property type="component" value="Unassembled WGS sequence"/>
</dbReference>
<dbReference type="InterPro" id="IPR036938">
    <property type="entry name" value="PAP2/HPO_sf"/>
</dbReference>
<dbReference type="GO" id="GO:0046839">
    <property type="term" value="P:phospholipid dephosphorylation"/>
    <property type="evidence" value="ECO:0007669"/>
    <property type="project" value="TreeGrafter"/>
</dbReference>
<accession>A0A9N9DZW1</accession>
<evidence type="ECO:0000313" key="9">
    <source>
        <dbReference type="Proteomes" id="UP000789739"/>
    </source>
</evidence>
<dbReference type="InterPro" id="IPR043216">
    <property type="entry name" value="PAP-like"/>
</dbReference>
<dbReference type="GO" id="GO:0008195">
    <property type="term" value="F:phosphatidate phosphatase activity"/>
    <property type="evidence" value="ECO:0007669"/>
    <property type="project" value="TreeGrafter"/>
</dbReference>
<protein>
    <submittedName>
        <fullName evidence="8">142_t:CDS:1</fullName>
    </submittedName>
</protein>
<organism evidence="8 9">
    <name type="scientific">Paraglomus brasilianum</name>
    <dbReference type="NCBI Taxonomy" id="144538"/>
    <lineage>
        <taxon>Eukaryota</taxon>
        <taxon>Fungi</taxon>
        <taxon>Fungi incertae sedis</taxon>
        <taxon>Mucoromycota</taxon>
        <taxon>Glomeromycotina</taxon>
        <taxon>Glomeromycetes</taxon>
        <taxon>Paraglomerales</taxon>
        <taxon>Paraglomeraceae</taxon>
        <taxon>Paraglomus</taxon>
    </lineage>
</organism>
<feature type="domain" description="Phosphatidic acid phosphatase type 2/haloperoxidase" evidence="7">
    <location>
        <begin position="92"/>
        <end position="230"/>
    </location>
</feature>
<dbReference type="PANTHER" id="PTHR10165">
    <property type="entry name" value="LIPID PHOSPHATE PHOSPHATASE"/>
    <property type="match status" value="1"/>
</dbReference>
<comment type="subcellular location">
    <subcellularLocation>
        <location evidence="1">Membrane</location>
        <topology evidence="1">Multi-pass membrane protein</topology>
    </subcellularLocation>
</comment>
<keyword evidence="9" id="KW-1185">Reference proteome</keyword>
<dbReference type="InterPro" id="IPR000326">
    <property type="entry name" value="PAP2/HPO"/>
</dbReference>
<keyword evidence="4 6" id="KW-1133">Transmembrane helix</keyword>
<dbReference type="SUPFAM" id="SSF48317">
    <property type="entry name" value="Acid phosphatase/Vanadium-dependent haloperoxidase"/>
    <property type="match status" value="1"/>
</dbReference>
<feature type="non-terminal residue" evidence="8">
    <location>
        <position position="230"/>
    </location>
</feature>
<dbReference type="Pfam" id="PF01569">
    <property type="entry name" value="PAP2"/>
    <property type="match status" value="1"/>
</dbReference>
<name>A0A9N9DZW1_9GLOM</name>
<reference evidence="8" key="1">
    <citation type="submission" date="2021-06" db="EMBL/GenBank/DDBJ databases">
        <authorList>
            <person name="Kallberg Y."/>
            <person name="Tangrot J."/>
            <person name="Rosling A."/>
        </authorList>
    </citation>
    <scope>NUCLEOTIDE SEQUENCE</scope>
    <source>
        <strain evidence="8">BR232B</strain>
    </source>
</reference>
<feature type="transmembrane region" description="Helical" evidence="6">
    <location>
        <begin position="194"/>
        <end position="212"/>
    </location>
</feature>
<feature type="transmembrane region" description="Helical" evidence="6">
    <location>
        <begin position="61"/>
        <end position="83"/>
    </location>
</feature>
<dbReference type="PANTHER" id="PTHR10165:SF35">
    <property type="entry name" value="RE23632P"/>
    <property type="match status" value="1"/>
</dbReference>
<feature type="transmembrane region" description="Helical" evidence="6">
    <location>
        <begin position="12"/>
        <end position="35"/>
    </location>
</feature>
<keyword evidence="3 6" id="KW-0812">Transmembrane</keyword>
<dbReference type="CDD" id="cd03390">
    <property type="entry name" value="PAP2_containing_1_like"/>
    <property type="match status" value="1"/>
</dbReference>
<evidence type="ECO:0000256" key="3">
    <source>
        <dbReference type="ARBA" id="ARBA00022692"/>
    </source>
</evidence>
<evidence type="ECO:0000256" key="1">
    <source>
        <dbReference type="ARBA" id="ARBA00004141"/>
    </source>
</evidence>
<feature type="transmembrane region" description="Helical" evidence="6">
    <location>
        <begin position="164"/>
        <end position="182"/>
    </location>
</feature>
<dbReference type="OrthoDB" id="8907274at2759"/>
<evidence type="ECO:0000259" key="7">
    <source>
        <dbReference type="SMART" id="SM00014"/>
    </source>
</evidence>
<proteinExistence type="inferred from homology"/>
<feature type="transmembrane region" description="Helical" evidence="6">
    <location>
        <begin position="95"/>
        <end position="115"/>
    </location>
</feature>
<dbReference type="SMART" id="SM00014">
    <property type="entry name" value="acidPPc"/>
    <property type="match status" value="1"/>
</dbReference>
<dbReference type="GO" id="GO:0006644">
    <property type="term" value="P:phospholipid metabolic process"/>
    <property type="evidence" value="ECO:0007669"/>
    <property type="project" value="InterPro"/>
</dbReference>
<evidence type="ECO:0000256" key="6">
    <source>
        <dbReference type="SAM" id="Phobius"/>
    </source>
</evidence>
<dbReference type="Gene3D" id="1.20.144.10">
    <property type="entry name" value="Phosphatidic acid phosphatase type 2/haloperoxidase"/>
    <property type="match status" value="1"/>
</dbReference>
<dbReference type="GO" id="GO:0016020">
    <property type="term" value="C:membrane"/>
    <property type="evidence" value="ECO:0007669"/>
    <property type="project" value="UniProtKB-SubCell"/>
</dbReference>
<dbReference type="AlphaFoldDB" id="A0A9N9DZW1"/>
<evidence type="ECO:0000256" key="2">
    <source>
        <dbReference type="ARBA" id="ARBA00008816"/>
    </source>
</evidence>
<evidence type="ECO:0000256" key="5">
    <source>
        <dbReference type="ARBA" id="ARBA00023136"/>
    </source>
</evidence>
<gene>
    <name evidence="8" type="ORF">PBRASI_LOCUS10695</name>
</gene>
<comment type="similarity">
    <text evidence="2">Belongs to the PA-phosphatase related phosphoesterase family.</text>
</comment>
<evidence type="ECO:0000313" key="8">
    <source>
        <dbReference type="EMBL" id="CAG8659290.1"/>
    </source>
</evidence>
<comment type="caution">
    <text evidence="8">The sequence shown here is derived from an EMBL/GenBank/DDBJ whole genome shotgun (WGS) entry which is preliminary data.</text>
</comment>
<keyword evidence="5 6" id="KW-0472">Membrane</keyword>
<sequence>MPTKYSTKELIAAYILDWVLPVLFVGTFLLTNSFLTPFNRRFSLEDTTIQYPFAEHERVPIWLAFVIAVLLPAVIIAVIALFFRRSVHDLHHGLLGLFLAVTLTIMVTEAIKTAVGRPRPDFIDRCQPKAGSQDDPIFGLSNSTICTQTDKYIMNDGYKSMPSGHSSTSFAGLGYLTFYLAGKLHIFDKKGHTYKSLLTTLPLIGAALIAISRTQDYRHHWEDVTVGGLI</sequence>
<dbReference type="EMBL" id="CAJVPI010003513">
    <property type="protein sequence ID" value="CAG8659290.1"/>
    <property type="molecule type" value="Genomic_DNA"/>
</dbReference>